<dbReference type="GO" id="GO:0003677">
    <property type="term" value="F:DNA binding"/>
    <property type="evidence" value="ECO:0007669"/>
    <property type="project" value="UniProtKB-KW"/>
</dbReference>
<dbReference type="EMBL" id="LAZR01050773">
    <property type="protein sequence ID" value="KKK86597.1"/>
    <property type="molecule type" value="Genomic_DNA"/>
</dbReference>
<keyword evidence="2" id="KW-0805">Transcription regulation</keyword>
<dbReference type="InterPro" id="IPR036390">
    <property type="entry name" value="WH_DNA-bd_sf"/>
</dbReference>
<sequence>MDLQSQLSRRERQIMDIIYRRGRAFVWEVHQDIPNPPSYSAVRAMMRILEEKGYLRHEKAGNKYVYSSTQSRRDAGLSAAKGNAGQGSLPDHQLGQQAGFLEGDSG</sequence>
<dbReference type="SUPFAM" id="SSF46785">
    <property type="entry name" value="Winged helix' DNA-binding domain"/>
    <property type="match status" value="1"/>
</dbReference>
<gene>
    <name evidence="6" type="ORF">LCGC14_2761630</name>
</gene>
<dbReference type="InterPro" id="IPR036388">
    <property type="entry name" value="WH-like_DNA-bd_sf"/>
</dbReference>
<evidence type="ECO:0000313" key="6">
    <source>
        <dbReference type="EMBL" id="KKK86597.1"/>
    </source>
</evidence>
<dbReference type="Gene3D" id="1.10.10.10">
    <property type="entry name" value="Winged helix-like DNA-binding domain superfamily/Winged helix DNA-binding domain"/>
    <property type="match status" value="1"/>
</dbReference>
<reference evidence="6" key="1">
    <citation type="journal article" date="2015" name="Nature">
        <title>Complex archaea that bridge the gap between prokaryotes and eukaryotes.</title>
        <authorList>
            <person name="Spang A."/>
            <person name="Saw J.H."/>
            <person name="Jorgensen S.L."/>
            <person name="Zaremba-Niedzwiedzka K."/>
            <person name="Martijn J."/>
            <person name="Lind A.E."/>
            <person name="van Eijk R."/>
            <person name="Schleper C."/>
            <person name="Guy L."/>
            <person name="Ettema T.J."/>
        </authorList>
    </citation>
    <scope>NUCLEOTIDE SEQUENCE</scope>
</reference>
<proteinExistence type="inferred from homology"/>
<accession>A0A0F8YYR6</accession>
<dbReference type="GO" id="GO:0045892">
    <property type="term" value="P:negative regulation of DNA-templated transcription"/>
    <property type="evidence" value="ECO:0007669"/>
    <property type="project" value="InterPro"/>
</dbReference>
<feature type="region of interest" description="Disordered" evidence="5">
    <location>
        <begin position="66"/>
        <end position="106"/>
    </location>
</feature>
<dbReference type="Pfam" id="PF03965">
    <property type="entry name" value="Penicillinase_R"/>
    <property type="match status" value="1"/>
</dbReference>
<comment type="caution">
    <text evidence="6">The sequence shown here is derived from an EMBL/GenBank/DDBJ whole genome shotgun (WGS) entry which is preliminary data.</text>
</comment>
<evidence type="ECO:0000256" key="2">
    <source>
        <dbReference type="ARBA" id="ARBA00023015"/>
    </source>
</evidence>
<name>A0A0F8YYR6_9ZZZZ</name>
<organism evidence="6">
    <name type="scientific">marine sediment metagenome</name>
    <dbReference type="NCBI Taxonomy" id="412755"/>
    <lineage>
        <taxon>unclassified sequences</taxon>
        <taxon>metagenomes</taxon>
        <taxon>ecological metagenomes</taxon>
    </lineage>
</organism>
<evidence type="ECO:0000256" key="5">
    <source>
        <dbReference type="SAM" id="MobiDB-lite"/>
    </source>
</evidence>
<evidence type="ECO:0000256" key="3">
    <source>
        <dbReference type="ARBA" id="ARBA00023125"/>
    </source>
</evidence>
<dbReference type="InterPro" id="IPR005650">
    <property type="entry name" value="BlaI_family"/>
</dbReference>
<evidence type="ECO:0000256" key="4">
    <source>
        <dbReference type="ARBA" id="ARBA00023163"/>
    </source>
</evidence>
<evidence type="ECO:0000256" key="1">
    <source>
        <dbReference type="ARBA" id="ARBA00011046"/>
    </source>
</evidence>
<evidence type="ECO:0008006" key="7">
    <source>
        <dbReference type="Google" id="ProtNLM"/>
    </source>
</evidence>
<comment type="similarity">
    <text evidence="1">Belongs to the BlaI transcriptional regulatory family.</text>
</comment>
<keyword evidence="4" id="KW-0804">Transcription</keyword>
<keyword evidence="3" id="KW-0238">DNA-binding</keyword>
<protein>
    <recommendedName>
        <fullName evidence="7">BlaI/MecI/CopY family transcriptional regulator</fullName>
    </recommendedName>
</protein>
<dbReference type="AlphaFoldDB" id="A0A0F8YYR6"/>